<dbReference type="InterPro" id="IPR006073">
    <property type="entry name" value="GTP-bd"/>
</dbReference>
<name>Q23YH3_TETTS</name>
<gene>
    <name evidence="3" type="ORF">TTHERM_01250000</name>
</gene>
<dbReference type="OrthoDB" id="8954335at2759"/>
<dbReference type="GO" id="GO:0005525">
    <property type="term" value="F:GTP binding"/>
    <property type="evidence" value="ECO:0007669"/>
    <property type="project" value="InterPro"/>
</dbReference>
<dbReference type="InParanoid" id="Q23YH3"/>
<dbReference type="KEGG" id="tet:TTHERM_01250000"/>
<reference evidence="4" key="1">
    <citation type="journal article" date="2006" name="PLoS Biol.">
        <title>Macronuclear genome sequence of the ciliate Tetrahymena thermophila, a model eukaryote.</title>
        <authorList>
            <person name="Eisen J.A."/>
            <person name="Coyne R.S."/>
            <person name="Wu M."/>
            <person name="Wu D."/>
            <person name="Thiagarajan M."/>
            <person name="Wortman J.R."/>
            <person name="Badger J.H."/>
            <person name="Ren Q."/>
            <person name="Amedeo P."/>
            <person name="Jones K.M."/>
            <person name="Tallon L.J."/>
            <person name="Delcher A.L."/>
            <person name="Salzberg S.L."/>
            <person name="Silva J.C."/>
            <person name="Haas B.J."/>
            <person name="Majoros W.H."/>
            <person name="Farzad M."/>
            <person name="Carlton J.M."/>
            <person name="Smith R.K. Jr."/>
            <person name="Garg J."/>
            <person name="Pearlman R.E."/>
            <person name="Karrer K.M."/>
            <person name="Sun L."/>
            <person name="Manning G."/>
            <person name="Elde N.C."/>
            <person name="Turkewitz A.P."/>
            <person name="Asai D.J."/>
            <person name="Wilkes D.E."/>
            <person name="Wang Y."/>
            <person name="Cai H."/>
            <person name="Collins K."/>
            <person name="Stewart B.A."/>
            <person name="Lee S.R."/>
            <person name="Wilamowska K."/>
            <person name="Weinberg Z."/>
            <person name="Ruzzo W.L."/>
            <person name="Wloga D."/>
            <person name="Gaertig J."/>
            <person name="Frankel J."/>
            <person name="Tsao C.-C."/>
            <person name="Gorovsky M.A."/>
            <person name="Keeling P.J."/>
            <person name="Waller R.F."/>
            <person name="Patron N.J."/>
            <person name="Cherry J.M."/>
            <person name="Stover N.A."/>
            <person name="Krieger C.J."/>
            <person name="del Toro C."/>
            <person name="Ryder H.F."/>
            <person name="Williamson S.C."/>
            <person name="Barbeau R.A."/>
            <person name="Hamilton E.P."/>
            <person name="Orias E."/>
        </authorList>
    </citation>
    <scope>NUCLEOTIDE SEQUENCE [LARGE SCALE GENOMIC DNA]</scope>
    <source>
        <strain evidence="4">SB210</strain>
    </source>
</reference>
<dbReference type="Pfam" id="PF01926">
    <property type="entry name" value="MMR_HSR1"/>
    <property type="match status" value="1"/>
</dbReference>
<dbReference type="HOGENOM" id="CLU_028781_0_0_1"/>
<feature type="region of interest" description="Disordered" evidence="1">
    <location>
        <begin position="41"/>
        <end position="63"/>
    </location>
</feature>
<dbReference type="Proteomes" id="UP000009168">
    <property type="component" value="Unassembled WGS sequence"/>
</dbReference>
<organism evidence="3 4">
    <name type="scientific">Tetrahymena thermophila (strain SB210)</name>
    <dbReference type="NCBI Taxonomy" id="312017"/>
    <lineage>
        <taxon>Eukaryota</taxon>
        <taxon>Sar</taxon>
        <taxon>Alveolata</taxon>
        <taxon>Ciliophora</taxon>
        <taxon>Intramacronucleata</taxon>
        <taxon>Oligohymenophorea</taxon>
        <taxon>Hymenostomatida</taxon>
        <taxon>Tetrahymenina</taxon>
        <taxon>Tetrahymenidae</taxon>
        <taxon>Tetrahymena</taxon>
    </lineage>
</organism>
<dbReference type="GeneID" id="7830217"/>
<dbReference type="InterPro" id="IPR027417">
    <property type="entry name" value="P-loop_NTPase"/>
</dbReference>
<keyword evidence="4" id="KW-1185">Reference proteome</keyword>
<dbReference type="AlphaFoldDB" id="Q23YH3"/>
<dbReference type="eggNOG" id="ENOG502S8NM">
    <property type="taxonomic scope" value="Eukaryota"/>
</dbReference>
<accession>Q23YH3</accession>
<dbReference type="Gene3D" id="3.40.50.300">
    <property type="entry name" value="P-loop containing nucleotide triphosphate hydrolases"/>
    <property type="match status" value="1"/>
</dbReference>
<dbReference type="RefSeq" id="XP_001021805.1">
    <property type="nucleotide sequence ID" value="XM_001021805.3"/>
</dbReference>
<evidence type="ECO:0000313" key="3">
    <source>
        <dbReference type="EMBL" id="EAS01560.1"/>
    </source>
</evidence>
<dbReference type="SUPFAM" id="SSF52540">
    <property type="entry name" value="P-loop containing nucleoside triphosphate hydrolases"/>
    <property type="match status" value="1"/>
</dbReference>
<evidence type="ECO:0000313" key="4">
    <source>
        <dbReference type="Proteomes" id="UP000009168"/>
    </source>
</evidence>
<sequence length="455" mass="52541">MAVSVHKKHLFFTYNQTQIQQDSIPSGVFIGDVGSGKTTNFNKITNKNQKTSNHGTSTTRNSFRSSSAYGESFYILDTPGTSADDDKIGHALCLRSALIEGPINRIFILIEYHHKFGILQKNISEKLKLLYKWKHLITVIITHWDRDDTPENRSLYEETKEKLMKKDPSLQNSFIFVGKDSDPEELCNAIYKSLCQNKAVQLDINLQEFRYTFDLFENFDQYIIEYKNYFDKVSKYMLKEMLIYSDSDKDEFLHACNVLIAKIAEEILEDFENKYGKDMIEVDSFMHYLELKSYFIPIVEQVRKAASQNMSYSLLNPQAPQNLLKQCPNCGQIWLKVAGCDNTTCGNRQLEKDYYSGGKSFMKFTFDWRNLLWKKQQQKEVENKGTYNSNVKGLGCGKPLNWLTAPPIGIETLKMLNETGISDILADQSKEFQKKSESFNQNLIKKGNESQVKHI</sequence>
<feature type="domain" description="G" evidence="2">
    <location>
        <begin position="28"/>
        <end position="128"/>
    </location>
</feature>
<protein>
    <submittedName>
        <fullName evidence="3">50S ribosome-binding GTPase</fullName>
    </submittedName>
</protein>
<dbReference type="EMBL" id="GG662600">
    <property type="protein sequence ID" value="EAS01560.1"/>
    <property type="molecule type" value="Genomic_DNA"/>
</dbReference>
<dbReference type="OMA" id="MPEVMHQ"/>
<proteinExistence type="predicted"/>
<evidence type="ECO:0000256" key="1">
    <source>
        <dbReference type="SAM" id="MobiDB-lite"/>
    </source>
</evidence>
<evidence type="ECO:0000259" key="2">
    <source>
        <dbReference type="Pfam" id="PF01926"/>
    </source>
</evidence>